<dbReference type="InterPro" id="IPR002060">
    <property type="entry name" value="Squ/phyt_synthse"/>
</dbReference>
<dbReference type="Pfam" id="PF00494">
    <property type="entry name" value="SQS_PSY"/>
    <property type="match status" value="1"/>
</dbReference>
<name>A0A1N6FMZ6_9RHOB</name>
<dbReference type="Proteomes" id="UP000184932">
    <property type="component" value="Unassembled WGS sequence"/>
</dbReference>
<sequence length="258" mass="27512">MSLQACADLVARAGRESFAAIMAAPVDARRILFPVQAFALELARAPWASQEPMIAQMRLQFWRDVLEEAATGKARAHEVAAPLATAVAEGVPVAPLLACVDAREWDVGREPFADEAAFWGYLDATGGGLVWAAAAALGAGPDAEEGLRAWGRGAALARYLQAVPELESRGRLPLVDGRPEAVKAIAEEGLAAMTSGSQWRGRLSALASSPMLLGAMAPVLLRKAINAPGRVADGALELSEFRKRFRLMRMAATPQWRM</sequence>
<proteinExistence type="predicted"/>
<dbReference type="OrthoDB" id="9814909at2"/>
<dbReference type="STRING" id="1217970.SAMN05444002_1807"/>
<dbReference type="AlphaFoldDB" id="A0A1N6FMZ6"/>
<accession>A0A1N6FMZ6</accession>
<evidence type="ECO:0000313" key="2">
    <source>
        <dbReference type="Proteomes" id="UP000184932"/>
    </source>
</evidence>
<dbReference type="RefSeq" id="WP_074255903.1">
    <property type="nucleotide sequence ID" value="NZ_FSRL01000001.1"/>
</dbReference>
<keyword evidence="2" id="KW-1185">Reference proteome</keyword>
<dbReference type="Gene3D" id="1.10.600.10">
    <property type="entry name" value="Farnesyl Diphosphate Synthase"/>
    <property type="match status" value="1"/>
</dbReference>
<organism evidence="1 2">
    <name type="scientific">Vannielia litorea</name>
    <dbReference type="NCBI Taxonomy" id="1217970"/>
    <lineage>
        <taxon>Bacteria</taxon>
        <taxon>Pseudomonadati</taxon>
        <taxon>Pseudomonadota</taxon>
        <taxon>Alphaproteobacteria</taxon>
        <taxon>Rhodobacterales</taxon>
        <taxon>Paracoccaceae</taxon>
        <taxon>Vannielia</taxon>
    </lineage>
</organism>
<dbReference type="SUPFAM" id="SSF48576">
    <property type="entry name" value="Terpenoid synthases"/>
    <property type="match status" value="1"/>
</dbReference>
<dbReference type="InterPro" id="IPR008949">
    <property type="entry name" value="Isoprenoid_synthase_dom_sf"/>
</dbReference>
<protein>
    <submittedName>
        <fullName evidence="1">Squalene/phytoene synthase</fullName>
    </submittedName>
</protein>
<reference evidence="2" key="1">
    <citation type="submission" date="2016-11" db="EMBL/GenBank/DDBJ databases">
        <authorList>
            <person name="Varghese N."/>
            <person name="Submissions S."/>
        </authorList>
    </citation>
    <scope>NUCLEOTIDE SEQUENCE [LARGE SCALE GENOMIC DNA]</scope>
    <source>
        <strain evidence="2">DSM 29440</strain>
    </source>
</reference>
<dbReference type="EMBL" id="FSRL01000001">
    <property type="protein sequence ID" value="SIN96665.1"/>
    <property type="molecule type" value="Genomic_DNA"/>
</dbReference>
<evidence type="ECO:0000313" key="1">
    <source>
        <dbReference type="EMBL" id="SIN96665.1"/>
    </source>
</evidence>
<gene>
    <name evidence="1" type="ORF">SAMN05444002_1807</name>
</gene>